<dbReference type="EMBL" id="MCFL01000113">
    <property type="protein sequence ID" value="ORZ29992.1"/>
    <property type="molecule type" value="Genomic_DNA"/>
</dbReference>
<evidence type="ECO:0000256" key="2">
    <source>
        <dbReference type="ARBA" id="ARBA00010410"/>
    </source>
</evidence>
<keyword evidence="6" id="KW-0539">Nucleus</keyword>
<reference evidence="7 8" key="1">
    <citation type="submission" date="2016-07" db="EMBL/GenBank/DDBJ databases">
        <title>Pervasive Adenine N6-methylation of Active Genes in Fungi.</title>
        <authorList>
            <consortium name="DOE Joint Genome Institute"/>
            <person name="Mondo S.J."/>
            <person name="Dannebaum R.O."/>
            <person name="Kuo R.C."/>
            <person name="Labutti K."/>
            <person name="Haridas S."/>
            <person name="Kuo A."/>
            <person name="Salamov A."/>
            <person name="Ahrendt S.R."/>
            <person name="Lipzen A."/>
            <person name="Sullivan W."/>
            <person name="Andreopoulos W.B."/>
            <person name="Clum A."/>
            <person name="Lindquist E."/>
            <person name="Daum C."/>
            <person name="Ramamoorthy G.K."/>
            <person name="Gryganskyi A."/>
            <person name="Culley D."/>
            <person name="Magnuson J.K."/>
            <person name="James T.Y."/>
            <person name="O'Malley M.A."/>
            <person name="Stajich J.E."/>
            <person name="Spatafora J.W."/>
            <person name="Visel A."/>
            <person name="Grigoriev I.V."/>
        </authorList>
    </citation>
    <scope>NUCLEOTIDE SEQUENCE [LARGE SCALE GENOMIC DNA]</scope>
    <source>
        <strain evidence="7 8">PL171</strain>
    </source>
</reference>
<evidence type="ECO:0000256" key="3">
    <source>
        <dbReference type="ARBA" id="ARBA00023015"/>
    </source>
</evidence>
<evidence type="ECO:0000256" key="1">
    <source>
        <dbReference type="ARBA" id="ARBA00004123"/>
    </source>
</evidence>
<dbReference type="GO" id="GO:0003681">
    <property type="term" value="F:bent DNA binding"/>
    <property type="evidence" value="ECO:0007669"/>
    <property type="project" value="TreeGrafter"/>
</dbReference>
<evidence type="ECO:0000256" key="4">
    <source>
        <dbReference type="ARBA" id="ARBA00023125"/>
    </source>
</evidence>
<comment type="similarity">
    <text evidence="2">Belongs to the SNAPC3/SRD2 family.</text>
</comment>
<dbReference type="Pfam" id="PF12251">
    <property type="entry name" value="SNAPC3"/>
    <property type="match status" value="1"/>
</dbReference>
<dbReference type="GO" id="GO:0042795">
    <property type="term" value="P:snRNA transcription by RNA polymerase II"/>
    <property type="evidence" value="ECO:0007669"/>
    <property type="project" value="TreeGrafter"/>
</dbReference>
<gene>
    <name evidence="7" type="ORF">BCR44DRAFT_1446986</name>
</gene>
<dbReference type="PANTHER" id="PTHR13421:SF16">
    <property type="entry name" value="SNRNA-ACTIVATING PROTEIN COMPLEX SUBUNIT 3"/>
    <property type="match status" value="1"/>
</dbReference>
<comment type="caution">
    <text evidence="7">The sequence shown here is derived from an EMBL/GenBank/DDBJ whole genome shotgun (WGS) entry which is preliminary data.</text>
</comment>
<proteinExistence type="inferred from homology"/>
<dbReference type="GO" id="GO:0001006">
    <property type="term" value="F:RNA polymerase III type 3 promoter sequence-specific DNA binding"/>
    <property type="evidence" value="ECO:0007669"/>
    <property type="project" value="TreeGrafter"/>
</dbReference>
<keyword evidence="3" id="KW-0805">Transcription regulation</keyword>
<dbReference type="GO" id="GO:0019185">
    <property type="term" value="C:snRNA-activating protein complex"/>
    <property type="evidence" value="ECO:0007669"/>
    <property type="project" value="TreeGrafter"/>
</dbReference>
<dbReference type="OrthoDB" id="46583at2759"/>
<evidence type="ECO:0000256" key="5">
    <source>
        <dbReference type="ARBA" id="ARBA00023163"/>
    </source>
</evidence>
<name>A0A1Y2HAE0_9FUNG</name>
<dbReference type="GO" id="GO:0000978">
    <property type="term" value="F:RNA polymerase II cis-regulatory region sequence-specific DNA binding"/>
    <property type="evidence" value="ECO:0007669"/>
    <property type="project" value="TreeGrafter"/>
</dbReference>
<dbReference type="GO" id="GO:0005634">
    <property type="term" value="C:nucleus"/>
    <property type="evidence" value="ECO:0007669"/>
    <property type="project" value="UniProtKB-SubCell"/>
</dbReference>
<evidence type="ECO:0000256" key="6">
    <source>
        <dbReference type="ARBA" id="ARBA00023242"/>
    </source>
</evidence>
<accession>A0A1Y2HAE0</accession>
<dbReference type="PANTHER" id="PTHR13421">
    <property type="entry name" value="SNRNA-ACTIVATING PROTEIN COMPLEX SUBUNIT 3"/>
    <property type="match status" value="1"/>
</dbReference>
<feature type="non-terminal residue" evidence="7">
    <location>
        <position position="1"/>
    </location>
</feature>
<sequence length="86" mass="9660">MTFRATAHLPACAYCHKRASAYITYGDMCAMQSPCYWCSECYHDVHYNKRTGELVYSDYSVHEIVREVDGERAGEQHGAGEVSGGM</sequence>
<protein>
    <submittedName>
        <fullName evidence="7">Uncharacterized protein</fullName>
    </submittedName>
</protein>
<organism evidence="7 8">
    <name type="scientific">Catenaria anguillulae PL171</name>
    <dbReference type="NCBI Taxonomy" id="765915"/>
    <lineage>
        <taxon>Eukaryota</taxon>
        <taxon>Fungi</taxon>
        <taxon>Fungi incertae sedis</taxon>
        <taxon>Blastocladiomycota</taxon>
        <taxon>Blastocladiomycetes</taxon>
        <taxon>Blastocladiales</taxon>
        <taxon>Catenariaceae</taxon>
        <taxon>Catenaria</taxon>
    </lineage>
</organism>
<dbReference type="Proteomes" id="UP000193411">
    <property type="component" value="Unassembled WGS sequence"/>
</dbReference>
<dbReference type="InterPro" id="IPR022042">
    <property type="entry name" value="snRNA-activating_su3"/>
</dbReference>
<keyword evidence="8" id="KW-1185">Reference proteome</keyword>
<comment type="subcellular location">
    <subcellularLocation>
        <location evidence="1">Nucleus</location>
    </subcellularLocation>
</comment>
<keyword evidence="5" id="KW-0804">Transcription</keyword>
<dbReference type="GO" id="GO:0042796">
    <property type="term" value="P:snRNA transcription by RNA polymerase III"/>
    <property type="evidence" value="ECO:0007669"/>
    <property type="project" value="TreeGrafter"/>
</dbReference>
<dbReference type="AlphaFoldDB" id="A0A1Y2HAE0"/>
<evidence type="ECO:0000313" key="8">
    <source>
        <dbReference type="Proteomes" id="UP000193411"/>
    </source>
</evidence>
<dbReference type="GO" id="GO:0001046">
    <property type="term" value="F:core promoter sequence-specific DNA binding"/>
    <property type="evidence" value="ECO:0007669"/>
    <property type="project" value="TreeGrafter"/>
</dbReference>
<keyword evidence="4" id="KW-0238">DNA-binding</keyword>
<evidence type="ECO:0000313" key="7">
    <source>
        <dbReference type="EMBL" id="ORZ29992.1"/>
    </source>
</evidence>